<feature type="domain" description="RING-type" evidence="22">
    <location>
        <begin position="891"/>
        <end position="936"/>
    </location>
</feature>
<keyword evidence="15" id="KW-0862">Zinc</keyword>
<dbReference type="InterPro" id="IPR001841">
    <property type="entry name" value="Znf_RING"/>
</dbReference>
<evidence type="ECO:0000256" key="1">
    <source>
        <dbReference type="ARBA" id="ARBA00004496"/>
    </source>
</evidence>
<sequence>MSVVGIDLGFQSCYVAVARAGGIETVANEYSDRSTPSCIAFGPKNRSIGAAAKSQVISNAKNAVQGFKRFHGRAFSDPFVQAEKDNLAYELVQLPTGSAGIKVMYLEEERNFTIEQVTGMLLTKLKETAENALKKPVVDCVVSVPCFYTDAERRSVMDATQIAGLNCLRLINETTSVALAYGIYKQDLPALEEKPRNVVFVDMGHSAYQVSVCAFNKGKLKVLATAFDTTLGGRKFDEMLVNYFCEEFGKKYKLDIKSKIRPLLRLFQECEKLKKLMSANASDLPMNIECFMNDIDVSGTMNRGKFLEMCDGLLARVEPPLRSVLEQAKLKKEDIYAVEIVGGTTRIPAVKERISKFFGKEVSTTLNADEAVTRGCALQCAILSPAFKVREFSITDLVPYPISLRWNSPAEEGLSNCEVFPKNHAAPFSKVLSFFRREPFTLEAYYTTPKELPYPDPAIAQFLVQKVTPQTDGSSSKVKVKVRVNIHGIFSVSSASLVEVHKSDENEEPMETDQHAKEEEKMQVDQEEQQKNEEQQPVQADSKAESEEMETSQAGSKDKKMDQPPQAKKAKVKTSTVDLPIENRLLWQIGKDMLNLFIENEGKMIMQDKLEKERNDAKNAVEEYVYDMRDKLCGLYEKFVSEDDRSSFTLKLEDTENWLYEDGEDQPKQVYIDKLTELKSLGLPIQARFQESEERPKAFEDLGKQIQQYMKVIHAFKAKDEQYDHLDAADMVKVEKSVSEAMEWMNNKLNLQNKRSLTLDPVIKTKDIQAKTKLTALCKHLDNLWEENRGCVVLFAWMQFLKEETLAYLNITSPYELKMCHQEDGQSRTSLFPLNSELDCCGAAGAATAQEEILDERAVQDVESLSSLIREILDFDQAQQKKCFNSKMFFCSICFSEKLGSECMYFMECRHIYCKSCLKDYFEIQIRDGQVHCLSCPEPKCSSVATPGQVKELVGEELFARYDRLLLQSSLDLMTDVVYCPRPCCQTPVMQEPGCTMGICSRCNYAFCTLCKMTYHGVSLCKITAEKLMDLRNEYQEADEATKIFLEQRYGKRVIQKALEEMESREWLEKNSKACPCCGTPIEKLDGCNKMTCTGCSQHFCWLCMGSLSRVNPYKHFNDTSSPCFNRLFQAVNVDGDFWAAEDED</sequence>
<evidence type="ECO:0000256" key="5">
    <source>
        <dbReference type="ARBA" id="ARBA00018348"/>
    </source>
</evidence>
<dbReference type="CDD" id="cd11737">
    <property type="entry name" value="ASKHA_NBD_HSP70_HSPA4"/>
    <property type="match status" value="1"/>
</dbReference>
<evidence type="ECO:0000256" key="9">
    <source>
        <dbReference type="ARBA" id="ARBA00022679"/>
    </source>
</evidence>
<feature type="region of interest" description="Disordered" evidence="21">
    <location>
        <begin position="503"/>
        <end position="574"/>
    </location>
</feature>
<dbReference type="PROSITE" id="PS00518">
    <property type="entry name" value="ZF_RING_1"/>
    <property type="match status" value="1"/>
</dbReference>
<keyword evidence="18 24" id="KW-0346">Stress response</keyword>
<dbReference type="PANTHER" id="PTHR45639:SF6">
    <property type="entry name" value="HEAT SHOCK 70 KDA PROTEIN 4"/>
    <property type="match status" value="1"/>
</dbReference>
<dbReference type="InterPro" id="IPR002867">
    <property type="entry name" value="IBR_dom"/>
</dbReference>
<dbReference type="Gene3D" id="3.30.40.10">
    <property type="entry name" value="Zinc/RING finger domain, C3HC4 (zinc finger)"/>
    <property type="match status" value="1"/>
</dbReference>
<dbReference type="Pfam" id="PF00012">
    <property type="entry name" value="HSP70"/>
    <property type="match status" value="2"/>
</dbReference>
<protein>
    <recommendedName>
        <fullName evidence="5">Heat shock 70 kDa protein 4</fullName>
    </recommendedName>
</protein>
<feature type="compositionally biased region" description="Basic and acidic residues" evidence="21">
    <location>
        <begin position="512"/>
        <end position="534"/>
    </location>
</feature>
<keyword evidence="8" id="KW-0597">Phosphoprotein</keyword>
<comment type="subunit">
    <text evidence="4">Interacts with TJP1/ZO-1.</text>
</comment>
<dbReference type="InterPro" id="IPR018181">
    <property type="entry name" value="Heat_shock_70_CS"/>
</dbReference>
<evidence type="ECO:0000313" key="24">
    <source>
        <dbReference type="EMBL" id="EMP32246.1"/>
    </source>
</evidence>
<dbReference type="InterPro" id="IPR043129">
    <property type="entry name" value="ATPase_NBD"/>
</dbReference>
<dbReference type="FunFam" id="3.30.30.30:FF:000002">
    <property type="entry name" value="Heat shock 70 kDa protein 4"/>
    <property type="match status" value="1"/>
</dbReference>
<keyword evidence="7" id="KW-0963">Cytoplasm</keyword>
<dbReference type="InterPro" id="IPR047548">
    <property type="entry name" value="Rcat_RBR_RNF14"/>
</dbReference>
<dbReference type="InterPro" id="IPR029048">
    <property type="entry name" value="HSP70_C_sf"/>
</dbReference>
<accession>M7B2X3</accession>
<dbReference type="InterPro" id="IPR017907">
    <property type="entry name" value="Znf_RING_CS"/>
</dbReference>
<evidence type="ECO:0000256" key="20">
    <source>
        <dbReference type="PROSITE-ProRule" id="PRU00175"/>
    </source>
</evidence>
<evidence type="ECO:0000256" key="3">
    <source>
        <dbReference type="ARBA" id="ARBA00007381"/>
    </source>
</evidence>
<gene>
    <name evidence="24" type="ORF">UY3_10612</name>
</gene>
<dbReference type="STRING" id="8469.M7B2X3"/>
<name>M7B2X3_CHEMY</name>
<dbReference type="GO" id="GO:0005829">
    <property type="term" value="C:cytosol"/>
    <property type="evidence" value="ECO:0007669"/>
    <property type="project" value="TreeGrafter"/>
</dbReference>
<keyword evidence="25" id="KW-1185">Reference proteome</keyword>
<evidence type="ECO:0000256" key="19">
    <source>
        <dbReference type="ARBA" id="ARBA00044508"/>
    </source>
</evidence>
<evidence type="ECO:0000256" key="14">
    <source>
        <dbReference type="ARBA" id="ARBA00022786"/>
    </source>
</evidence>
<dbReference type="Pfam" id="PF05773">
    <property type="entry name" value="RWD"/>
    <property type="match status" value="1"/>
</dbReference>
<dbReference type="InterPro" id="IPR013126">
    <property type="entry name" value="Hsp_70_fam"/>
</dbReference>
<dbReference type="Gene3D" id="2.20.25.20">
    <property type="match status" value="1"/>
</dbReference>
<keyword evidence="6" id="KW-0488">Methylation</keyword>
<dbReference type="GO" id="GO:0005524">
    <property type="term" value="F:ATP binding"/>
    <property type="evidence" value="ECO:0007669"/>
    <property type="project" value="UniProtKB-KW"/>
</dbReference>
<dbReference type="InterPro" id="IPR016135">
    <property type="entry name" value="UBQ-conjugating_enzyme/RWD"/>
</dbReference>
<dbReference type="SMART" id="SM00647">
    <property type="entry name" value="IBR"/>
    <property type="match status" value="2"/>
</dbReference>
<dbReference type="PROSITE" id="PS01036">
    <property type="entry name" value="HSP70_3"/>
    <property type="match status" value="1"/>
</dbReference>
<dbReference type="FunFam" id="1.20.120.1750:FF:000011">
    <property type="entry name" value="RBR-type E3 ubiquitin transferase"/>
    <property type="match status" value="1"/>
</dbReference>
<dbReference type="Gene3D" id="3.30.420.40">
    <property type="match status" value="2"/>
</dbReference>
<comment type="similarity">
    <text evidence="19">Belongs to the RBR family. RNF14 subfamily.</text>
</comment>
<dbReference type="InterPro" id="IPR042052">
    <property type="entry name" value="HSPA4_NBD"/>
</dbReference>
<dbReference type="PRINTS" id="PR00301">
    <property type="entry name" value="HEATSHOCK70"/>
</dbReference>
<comment type="pathway">
    <text evidence="2">Protein modification; protein ubiquitination.</text>
</comment>
<keyword evidence="9" id="KW-0808">Transferase</keyword>
<evidence type="ECO:0000256" key="12">
    <source>
        <dbReference type="ARBA" id="ARBA00022741"/>
    </source>
</evidence>
<evidence type="ECO:0000256" key="21">
    <source>
        <dbReference type="SAM" id="MobiDB-lite"/>
    </source>
</evidence>
<dbReference type="CDD" id="cd20354">
    <property type="entry name" value="Rcat_RBR_RNF14"/>
    <property type="match status" value="1"/>
</dbReference>
<evidence type="ECO:0000313" key="25">
    <source>
        <dbReference type="Proteomes" id="UP000031443"/>
    </source>
</evidence>
<evidence type="ECO:0000256" key="18">
    <source>
        <dbReference type="ARBA" id="ARBA00023016"/>
    </source>
</evidence>
<dbReference type="InterPro" id="IPR006575">
    <property type="entry name" value="RWD_dom"/>
</dbReference>
<evidence type="ECO:0000256" key="13">
    <source>
        <dbReference type="ARBA" id="ARBA00022771"/>
    </source>
</evidence>
<dbReference type="FunFam" id="2.60.34.10:FF:000010">
    <property type="entry name" value="heat shock 70 kDa protein 4 isoform X1"/>
    <property type="match status" value="1"/>
</dbReference>
<evidence type="ECO:0000259" key="22">
    <source>
        <dbReference type="PROSITE" id="PS50089"/>
    </source>
</evidence>
<evidence type="ECO:0000259" key="23">
    <source>
        <dbReference type="PROSITE" id="PS51873"/>
    </source>
</evidence>
<dbReference type="InterPro" id="IPR029047">
    <property type="entry name" value="HSP70_peptide-bd_sf"/>
</dbReference>
<dbReference type="Gene3D" id="2.60.34.10">
    <property type="entry name" value="Substrate Binding Domain Of DNAk, Chain A, domain 1"/>
    <property type="match status" value="1"/>
</dbReference>
<evidence type="ECO:0000256" key="10">
    <source>
        <dbReference type="ARBA" id="ARBA00022723"/>
    </source>
</evidence>
<dbReference type="FunFam" id="3.30.40.10:FF:000186">
    <property type="entry name" value="RBR-type E3 ubiquitin transferase"/>
    <property type="match status" value="1"/>
</dbReference>
<dbReference type="PROSITE" id="PS51873">
    <property type="entry name" value="TRIAD"/>
    <property type="match status" value="1"/>
</dbReference>
<keyword evidence="17" id="KW-0007">Acetylation</keyword>
<dbReference type="FunFam" id="3.30.420.40:FF:000495">
    <property type="entry name" value="Heat shock protein 4b"/>
    <property type="match status" value="1"/>
</dbReference>
<dbReference type="GO" id="GO:0005634">
    <property type="term" value="C:nucleus"/>
    <property type="evidence" value="ECO:0007669"/>
    <property type="project" value="TreeGrafter"/>
</dbReference>
<dbReference type="Gene3D" id="3.30.30.30">
    <property type="match status" value="1"/>
</dbReference>
<evidence type="ECO:0000256" key="7">
    <source>
        <dbReference type="ARBA" id="ARBA00022490"/>
    </source>
</evidence>
<dbReference type="Gene3D" id="3.10.110.10">
    <property type="entry name" value="Ubiquitin Conjugating Enzyme"/>
    <property type="match status" value="1"/>
</dbReference>
<dbReference type="Gene3D" id="1.20.1270.10">
    <property type="match status" value="1"/>
</dbReference>
<keyword evidence="14" id="KW-0833">Ubl conjugation pathway</keyword>
<dbReference type="FunFam" id="3.90.640.10:FF:000004">
    <property type="entry name" value="Heat shock 70 kDa protein 4"/>
    <property type="match status" value="1"/>
</dbReference>
<reference evidence="25" key="1">
    <citation type="journal article" date="2013" name="Nat. Genet.">
        <title>The draft genomes of soft-shell turtle and green sea turtle yield insights into the development and evolution of the turtle-specific body plan.</title>
        <authorList>
            <person name="Wang Z."/>
            <person name="Pascual-Anaya J."/>
            <person name="Zadissa A."/>
            <person name="Li W."/>
            <person name="Niimura Y."/>
            <person name="Huang Z."/>
            <person name="Li C."/>
            <person name="White S."/>
            <person name="Xiong Z."/>
            <person name="Fang D."/>
            <person name="Wang B."/>
            <person name="Ming Y."/>
            <person name="Chen Y."/>
            <person name="Zheng Y."/>
            <person name="Kuraku S."/>
            <person name="Pignatelli M."/>
            <person name="Herrero J."/>
            <person name="Beal K."/>
            <person name="Nozawa M."/>
            <person name="Li Q."/>
            <person name="Wang J."/>
            <person name="Zhang H."/>
            <person name="Yu L."/>
            <person name="Shigenobu S."/>
            <person name="Wang J."/>
            <person name="Liu J."/>
            <person name="Flicek P."/>
            <person name="Searle S."/>
            <person name="Wang J."/>
            <person name="Kuratani S."/>
            <person name="Yin Y."/>
            <person name="Aken B."/>
            <person name="Zhang G."/>
            <person name="Irie N."/>
        </authorList>
    </citation>
    <scope>NUCLEOTIDE SEQUENCE [LARGE SCALE GENOMIC DNA]</scope>
</reference>
<dbReference type="PANTHER" id="PTHR45639">
    <property type="entry name" value="HSC70CB, ISOFORM G-RELATED"/>
    <property type="match status" value="1"/>
</dbReference>
<evidence type="ECO:0000256" key="4">
    <source>
        <dbReference type="ARBA" id="ARBA00011800"/>
    </source>
</evidence>
<dbReference type="SUPFAM" id="SSF100934">
    <property type="entry name" value="Heat shock protein 70kD (HSP70), C-terminal subdomain"/>
    <property type="match status" value="2"/>
</dbReference>
<evidence type="ECO:0000256" key="6">
    <source>
        <dbReference type="ARBA" id="ARBA00022481"/>
    </source>
</evidence>
<dbReference type="FunFam" id="3.30.420.40:FF:000171">
    <property type="entry name" value="Heat shock 70 kDa protein 4"/>
    <property type="match status" value="1"/>
</dbReference>
<dbReference type="SUPFAM" id="SSF100920">
    <property type="entry name" value="Heat shock protein 70kD (HSP70), peptide-binding domain"/>
    <property type="match status" value="1"/>
</dbReference>
<evidence type="ECO:0000256" key="15">
    <source>
        <dbReference type="ARBA" id="ARBA00022833"/>
    </source>
</evidence>
<proteinExistence type="inferred from homology"/>
<dbReference type="eggNOG" id="KOG0103">
    <property type="taxonomic scope" value="Eukaryota"/>
</dbReference>
<dbReference type="FunFam" id="3.30.420.40:FF:000767">
    <property type="entry name" value="Heat shock protein 70 (HSP70)-4, putative"/>
    <property type="match status" value="2"/>
</dbReference>
<organism evidence="24 25">
    <name type="scientific">Chelonia mydas</name>
    <name type="common">Green sea-turtle</name>
    <name type="synonym">Chelonia agassizi</name>
    <dbReference type="NCBI Taxonomy" id="8469"/>
    <lineage>
        <taxon>Eukaryota</taxon>
        <taxon>Metazoa</taxon>
        <taxon>Chordata</taxon>
        <taxon>Craniata</taxon>
        <taxon>Vertebrata</taxon>
        <taxon>Euteleostomi</taxon>
        <taxon>Archelosauria</taxon>
        <taxon>Testudinata</taxon>
        <taxon>Testudines</taxon>
        <taxon>Cryptodira</taxon>
        <taxon>Durocryptodira</taxon>
        <taxon>Americhelydia</taxon>
        <taxon>Chelonioidea</taxon>
        <taxon>Cheloniidae</taxon>
        <taxon>Chelonia</taxon>
    </lineage>
</organism>
<dbReference type="AlphaFoldDB" id="M7B2X3"/>
<keyword evidence="12" id="KW-0547">Nucleotide-binding</keyword>
<dbReference type="PROSITE" id="PS50089">
    <property type="entry name" value="ZF_RING_2"/>
    <property type="match status" value="1"/>
</dbReference>
<dbReference type="Gene3D" id="1.20.120.1750">
    <property type="match status" value="1"/>
</dbReference>
<dbReference type="GO" id="GO:0140662">
    <property type="term" value="F:ATP-dependent protein folding chaperone"/>
    <property type="evidence" value="ECO:0007669"/>
    <property type="project" value="InterPro"/>
</dbReference>
<dbReference type="EMBL" id="KB541241">
    <property type="protein sequence ID" value="EMP32246.1"/>
    <property type="molecule type" value="Genomic_DNA"/>
</dbReference>
<dbReference type="Pfam" id="PF01485">
    <property type="entry name" value="IBR"/>
    <property type="match status" value="1"/>
</dbReference>
<dbReference type="SUPFAM" id="SSF54495">
    <property type="entry name" value="UBC-like"/>
    <property type="match status" value="1"/>
</dbReference>
<comment type="subcellular location">
    <subcellularLocation>
        <location evidence="1">Cytoplasm</location>
    </subcellularLocation>
</comment>
<dbReference type="InterPro" id="IPR031128">
    <property type="entry name" value="RNF14_RING-HC_Zfn"/>
</dbReference>
<dbReference type="GO" id="GO:0016740">
    <property type="term" value="F:transferase activity"/>
    <property type="evidence" value="ECO:0007669"/>
    <property type="project" value="UniProtKB-KW"/>
</dbReference>
<keyword evidence="16" id="KW-0067">ATP-binding</keyword>
<evidence type="ECO:0000256" key="16">
    <source>
        <dbReference type="ARBA" id="ARBA00022840"/>
    </source>
</evidence>
<keyword evidence="10" id="KW-0479">Metal-binding</keyword>
<comment type="similarity">
    <text evidence="3">Belongs to the heat shock protein 70 family.</text>
</comment>
<dbReference type="InterPro" id="IPR013083">
    <property type="entry name" value="Znf_RING/FYVE/PHD"/>
</dbReference>
<evidence type="ECO:0000256" key="8">
    <source>
        <dbReference type="ARBA" id="ARBA00022553"/>
    </source>
</evidence>
<dbReference type="GO" id="GO:0008270">
    <property type="term" value="F:zinc ion binding"/>
    <property type="evidence" value="ECO:0007669"/>
    <property type="project" value="UniProtKB-KW"/>
</dbReference>
<dbReference type="CDD" id="cd16628">
    <property type="entry name" value="RING-HC_RBR_RNF14"/>
    <property type="match status" value="1"/>
</dbReference>
<evidence type="ECO:0000256" key="17">
    <source>
        <dbReference type="ARBA" id="ARBA00022990"/>
    </source>
</evidence>
<dbReference type="Gene3D" id="3.90.640.10">
    <property type="entry name" value="Actin, Chain A, domain 4"/>
    <property type="match status" value="1"/>
</dbReference>
<dbReference type="FunFam" id="1.20.1270.10:FF:000002">
    <property type="entry name" value="Heat shock 70 kDa protein 4"/>
    <property type="match status" value="1"/>
</dbReference>
<dbReference type="SUPFAM" id="SSF57850">
    <property type="entry name" value="RING/U-box"/>
    <property type="match status" value="3"/>
</dbReference>
<dbReference type="Pfam" id="PF22191">
    <property type="entry name" value="IBR_1"/>
    <property type="match status" value="1"/>
</dbReference>
<evidence type="ECO:0000256" key="2">
    <source>
        <dbReference type="ARBA" id="ARBA00004906"/>
    </source>
</evidence>
<keyword evidence="13 20" id="KW-0863">Zinc-finger</keyword>
<evidence type="ECO:0000256" key="11">
    <source>
        <dbReference type="ARBA" id="ARBA00022737"/>
    </source>
</evidence>
<dbReference type="Proteomes" id="UP000031443">
    <property type="component" value="Unassembled WGS sequence"/>
</dbReference>
<feature type="domain" description="RING-type" evidence="23">
    <location>
        <begin position="887"/>
        <end position="1128"/>
    </location>
</feature>
<dbReference type="SUPFAM" id="SSF53067">
    <property type="entry name" value="Actin-like ATPase domain"/>
    <property type="match status" value="2"/>
</dbReference>
<dbReference type="InterPro" id="IPR044066">
    <property type="entry name" value="TRIAD_supradom"/>
</dbReference>
<dbReference type="CDD" id="cd23820">
    <property type="entry name" value="RWD_RNF14"/>
    <property type="match status" value="1"/>
</dbReference>
<dbReference type="FunFam" id="2.20.25.20:FF:000007">
    <property type="entry name" value="RBR-type E3 ubiquitin transferase"/>
    <property type="match status" value="1"/>
</dbReference>
<dbReference type="CDD" id="cd20341">
    <property type="entry name" value="BRcat_RBR_RNF14"/>
    <property type="match status" value="1"/>
</dbReference>
<keyword evidence="11" id="KW-0677">Repeat</keyword>
<dbReference type="PROSITE" id="PS00329">
    <property type="entry name" value="HSP70_2"/>
    <property type="match status" value="1"/>
</dbReference>